<dbReference type="EMBL" id="ANOG01000234">
    <property type="protein sequence ID" value="EMI21537.1"/>
    <property type="molecule type" value="Genomic_DNA"/>
</dbReference>
<comment type="caution">
    <text evidence="2">The sequence shown here is derived from an EMBL/GenBank/DDBJ whole genome shotgun (WGS) entry which is preliminary data.</text>
</comment>
<dbReference type="Proteomes" id="UP000011991">
    <property type="component" value="Unassembled WGS sequence"/>
</dbReference>
<accession>M5S1K1</accession>
<feature type="transmembrane region" description="Helical" evidence="1">
    <location>
        <begin position="20"/>
        <end position="46"/>
    </location>
</feature>
<keyword evidence="1" id="KW-0472">Membrane</keyword>
<sequence length="50" mass="5343">MPPPDGSDVLMMGTYNGGGIRLVVFSVAQFLCFGLGSMCLVIWTAFQLMA</sequence>
<dbReference type="PATRIC" id="fig|1265738.3.peg.1525"/>
<keyword evidence="1" id="KW-1133">Transmembrane helix</keyword>
<evidence type="ECO:0000313" key="3">
    <source>
        <dbReference type="Proteomes" id="UP000011991"/>
    </source>
</evidence>
<organism evidence="2 3">
    <name type="scientific">Rhodopirellula maiorica SM1</name>
    <dbReference type="NCBI Taxonomy" id="1265738"/>
    <lineage>
        <taxon>Bacteria</taxon>
        <taxon>Pseudomonadati</taxon>
        <taxon>Planctomycetota</taxon>
        <taxon>Planctomycetia</taxon>
        <taxon>Pirellulales</taxon>
        <taxon>Pirellulaceae</taxon>
        <taxon>Novipirellula</taxon>
    </lineage>
</organism>
<keyword evidence="3" id="KW-1185">Reference proteome</keyword>
<proteinExistence type="predicted"/>
<protein>
    <submittedName>
        <fullName evidence="2">Uncharacterized protein</fullName>
    </submittedName>
</protein>
<reference evidence="2 3" key="1">
    <citation type="journal article" date="2013" name="Mar. Genomics">
        <title>Expression of sulfatases in Rhodopirellula baltica and the diversity of sulfatases in the genus Rhodopirellula.</title>
        <authorList>
            <person name="Wegner C.E."/>
            <person name="Richter-Heitmann T."/>
            <person name="Klindworth A."/>
            <person name="Klockow C."/>
            <person name="Richter M."/>
            <person name="Achstetter T."/>
            <person name="Glockner F.O."/>
            <person name="Harder J."/>
        </authorList>
    </citation>
    <scope>NUCLEOTIDE SEQUENCE [LARGE SCALE GENOMIC DNA]</scope>
    <source>
        <strain evidence="2 3">SM1</strain>
    </source>
</reference>
<name>M5S1K1_9BACT</name>
<keyword evidence="1" id="KW-0812">Transmembrane</keyword>
<evidence type="ECO:0000313" key="2">
    <source>
        <dbReference type="EMBL" id="EMI21537.1"/>
    </source>
</evidence>
<gene>
    <name evidence="2" type="ORF">RMSM_01537</name>
</gene>
<evidence type="ECO:0000256" key="1">
    <source>
        <dbReference type="SAM" id="Phobius"/>
    </source>
</evidence>
<dbReference type="AlphaFoldDB" id="M5S1K1"/>